<gene>
    <name evidence="2" type="ORF">JF625_05435</name>
</gene>
<organism evidence="2 3">
    <name type="scientific">Inquilinus limosus</name>
    <dbReference type="NCBI Taxonomy" id="171674"/>
    <lineage>
        <taxon>Bacteria</taxon>
        <taxon>Pseudomonadati</taxon>
        <taxon>Pseudomonadota</taxon>
        <taxon>Alphaproteobacteria</taxon>
        <taxon>Rhodospirillales</taxon>
        <taxon>Rhodospirillaceae</taxon>
        <taxon>Inquilinus</taxon>
    </lineage>
</organism>
<feature type="signal peptide" evidence="1">
    <location>
        <begin position="1"/>
        <end position="24"/>
    </location>
</feature>
<dbReference type="Proteomes" id="UP000700706">
    <property type="component" value="Unassembled WGS sequence"/>
</dbReference>
<dbReference type="PROSITE" id="PS51257">
    <property type="entry name" value="PROKAR_LIPOPROTEIN"/>
    <property type="match status" value="1"/>
</dbReference>
<evidence type="ECO:0000313" key="2">
    <source>
        <dbReference type="EMBL" id="MBW8724584.1"/>
    </source>
</evidence>
<evidence type="ECO:0000313" key="3">
    <source>
        <dbReference type="Proteomes" id="UP000700706"/>
    </source>
</evidence>
<dbReference type="EMBL" id="JAEKLZ010000119">
    <property type="protein sequence ID" value="MBW8724584.1"/>
    <property type="molecule type" value="Genomic_DNA"/>
</dbReference>
<comment type="caution">
    <text evidence="2">The sequence shown here is derived from an EMBL/GenBank/DDBJ whole genome shotgun (WGS) entry which is preliminary data.</text>
</comment>
<sequence length="133" mass="13615">MTRLAASVAASLVLALLLAGCAGAPSKGPAVQIAPVAATAAQSDSPAIRILATRRNPDGTLSPDDVFVSVTAGADWRVACAVRRAMIQGERFPGGMRRLSDGSELFTIMAVPRDLPIAASMAGCKRAQLGLVD</sequence>
<accession>A0A952KJD3</accession>
<feature type="chain" id="PRO_5037774641" description="Lipoprotein" evidence="1">
    <location>
        <begin position="25"/>
        <end position="133"/>
    </location>
</feature>
<name>A0A952KJD3_9PROT</name>
<proteinExistence type="predicted"/>
<reference evidence="2" key="1">
    <citation type="submission" date="2020-06" db="EMBL/GenBank/DDBJ databases">
        <title>Stable isotope informed genome-resolved metagenomics uncovers potential trophic interactions in rhizosphere soil.</title>
        <authorList>
            <person name="Starr E.P."/>
            <person name="Shi S."/>
            <person name="Blazewicz S.J."/>
            <person name="Koch B.J."/>
            <person name="Probst A.J."/>
            <person name="Hungate B.A."/>
            <person name="Pett-Ridge J."/>
            <person name="Firestone M.K."/>
            <person name="Banfield J.F."/>
        </authorList>
    </citation>
    <scope>NUCLEOTIDE SEQUENCE</scope>
    <source>
        <strain evidence="2">YM_69_17</strain>
    </source>
</reference>
<dbReference type="AlphaFoldDB" id="A0A952KJD3"/>
<keyword evidence="1" id="KW-0732">Signal</keyword>
<protein>
    <recommendedName>
        <fullName evidence="4">Lipoprotein</fullName>
    </recommendedName>
</protein>
<evidence type="ECO:0000256" key="1">
    <source>
        <dbReference type="SAM" id="SignalP"/>
    </source>
</evidence>
<evidence type="ECO:0008006" key="4">
    <source>
        <dbReference type="Google" id="ProtNLM"/>
    </source>
</evidence>